<name>A0ABV5GG05_9FLAO</name>
<comment type="caution">
    <text evidence="1">The sequence shown here is derived from an EMBL/GenBank/DDBJ whole genome shotgun (WGS) entry which is preliminary data.</text>
</comment>
<organism evidence="1 2">
    <name type="scientific">Flavobacterium paronense</name>
    <dbReference type="NCBI Taxonomy" id="1392775"/>
    <lineage>
        <taxon>Bacteria</taxon>
        <taxon>Pseudomonadati</taxon>
        <taxon>Bacteroidota</taxon>
        <taxon>Flavobacteriia</taxon>
        <taxon>Flavobacteriales</taxon>
        <taxon>Flavobacteriaceae</taxon>
        <taxon>Flavobacterium</taxon>
    </lineage>
</organism>
<protein>
    <submittedName>
        <fullName evidence="1">Uncharacterized protein</fullName>
    </submittedName>
</protein>
<reference evidence="1 2" key="1">
    <citation type="submission" date="2024-09" db="EMBL/GenBank/DDBJ databases">
        <authorList>
            <person name="Sun Q."/>
            <person name="Mori K."/>
        </authorList>
    </citation>
    <scope>NUCLEOTIDE SEQUENCE [LARGE SCALE GENOMIC DNA]</scope>
    <source>
        <strain evidence="1 2">CECT 8460</strain>
    </source>
</reference>
<dbReference type="Proteomes" id="UP001589576">
    <property type="component" value="Unassembled WGS sequence"/>
</dbReference>
<evidence type="ECO:0000313" key="1">
    <source>
        <dbReference type="EMBL" id="MFB9090072.1"/>
    </source>
</evidence>
<accession>A0ABV5GG05</accession>
<dbReference type="EMBL" id="JBHMFB010000029">
    <property type="protein sequence ID" value="MFB9090072.1"/>
    <property type="molecule type" value="Genomic_DNA"/>
</dbReference>
<sequence>MNKDYMKQYTPIGVVVDVVAMVIATNKLVAVAEENVFFLFHIIFKNTTF</sequence>
<proteinExistence type="predicted"/>
<dbReference type="RefSeq" id="WP_290285060.1">
    <property type="nucleotide sequence ID" value="NZ_JAUFQN010000019.1"/>
</dbReference>
<evidence type="ECO:0000313" key="2">
    <source>
        <dbReference type="Proteomes" id="UP001589576"/>
    </source>
</evidence>
<gene>
    <name evidence="1" type="ORF">ACFFUU_10710</name>
</gene>
<keyword evidence="2" id="KW-1185">Reference proteome</keyword>